<accession>A0A915LGI6</accession>
<protein>
    <submittedName>
        <fullName evidence="2">Peptidase M48 domain-containing protein</fullName>
    </submittedName>
</protein>
<organism evidence="1 2">
    <name type="scientific">Meloidogyne javanica</name>
    <name type="common">Root-knot nematode worm</name>
    <dbReference type="NCBI Taxonomy" id="6303"/>
    <lineage>
        <taxon>Eukaryota</taxon>
        <taxon>Metazoa</taxon>
        <taxon>Ecdysozoa</taxon>
        <taxon>Nematoda</taxon>
        <taxon>Chromadorea</taxon>
        <taxon>Rhabditida</taxon>
        <taxon>Tylenchina</taxon>
        <taxon>Tylenchomorpha</taxon>
        <taxon>Tylenchoidea</taxon>
        <taxon>Meloidogynidae</taxon>
        <taxon>Meloidogyninae</taxon>
        <taxon>Meloidogyne</taxon>
        <taxon>Meloidogyne incognita group</taxon>
    </lineage>
</organism>
<reference evidence="2" key="1">
    <citation type="submission" date="2022-11" db="UniProtKB">
        <authorList>
            <consortium name="WormBaseParasite"/>
        </authorList>
    </citation>
    <scope>IDENTIFICATION</scope>
</reference>
<dbReference type="WBParaSite" id="scaffold11809_cov162.g15899">
    <property type="protein sequence ID" value="scaffold11809_cov162.g15899"/>
    <property type="gene ID" value="scaffold11809_cov162.g15899"/>
</dbReference>
<keyword evidence="1" id="KW-1185">Reference proteome</keyword>
<sequence>MPKAKSARQLAAIRREAERRTKNADAQLIKDVEWIIDNWYLKITTENRSTICRDFRNMLNRQVLHTYGICEDDMKLIFVFDEENEWDDAKSCGYYLAYKGLKDSIHIRLKHALIGHKLFAILAHELAHRTARRILLINDDSDWPCGHGPRFQEIRDRLHLRFDTPLYSRIKKLFPFQ</sequence>
<dbReference type="AlphaFoldDB" id="A0A915LGI6"/>
<evidence type="ECO:0000313" key="1">
    <source>
        <dbReference type="Proteomes" id="UP000887561"/>
    </source>
</evidence>
<name>A0A915LGI6_MELJA</name>
<proteinExistence type="predicted"/>
<evidence type="ECO:0000313" key="2">
    <source>
        <dbReference type="WBParaSite" id="scaffold11809_cov162.g15899"/>
    </source>
</evidence>
<dbReference type="Proteomes" id="UP000887561">
    <property type="component" value="Unplaced"/>
</dbReference>